<reference evidence="1" key="1">
    <citation type="submission" date="2020-08" db="EMBL/GenBank/DDBJ databases">
        <title>Genome public.</title>
        <authorList>
            <person name="Liu C."/>
            <person name="Sun Q."/>
        </authorList>
    </citation>
    <scope>NUCLEOTIDE SEQUENCE</scope>
    <source>
        <strain evidence="1">NSJ-24</strain>
    </source>
</reference>
<organism evidence="1 2">
    <name type="scientific">Lentihominibacter hominis</name>
    <dbReference type="NCBI Taxonomy" id="2763645"/>
    <lineage>
        <taxon>Bacteria</taxon>
        <taxon>Bacillati</taxon>
        <taxon>Bacillota</taxon>
        <taxon>Clostridia</taxon>
        <taxon>Peptostreptococcales</taxon>
        <taxon>Anaerovoracaceae</taxon>
        <taxon>Lentihominibacter</taxon>
    </lineage>
</organism>
<dbReference type="GO" id="GO:0006355">
    <property type="term" value="P:regulation of DNA-templated transcription"/>
    <property type="evidence" value="ECO:0007669"/>
    <property type="project" value="InterPro"/>
</dbReference>
<keyword evidence="2" id="KW-1185">Reference proteome</keyword>
<dbReference type="SUPFAM" id="SSF47598">
    <property type="entry name" value="Ribbon-helix-helix"/>
    <property type="match status" value="1"/>
</dbReference>
<proteinExistence type="predicted"/>
<name>A0A926E8R3_9FIRM</name>
<dbReference type="AlphaFoldDB" id="A0A926E8R3"/>
<dbReference type="Proteomes" id="UP000610862">
    <property type="component" value="Unassembled WGS sequence"/>
</dbReference>
<dbReference type="Pfam" id="PF11903">
    <property type="entry name" value="ParD_like"/>
    <property type="match status" value="1"/>
</dbReference>
<keyword evidence="1" id="KW-0238">DNA-binding</keyword>
<evidence type="ECO:0000313" key="1">
    <source>
        <dbReference type="EMBL" id="MBC8567819.1"/>
    </source>
</evidence>
<dbReference type="InterPro" id="IPR010985">
    <property type="entry name" value="Ribbon_hlx_hlx"/>
</dbReference>
<dbReference type="EMBL" id="JACRTA010000001">
    <property type="protein sequence ID" value="MBC8567819.1"/>
    <property type="molecule type" value="Genomic_DNA"/>
</dbReference>
<dbReference type="GO" id="GO:0003677">
    <property type="term" value="F:DNA binding"/>
    <property type="evidence" value="ECO:0007669"/>
    <property type="project" value="UniProtKB-KW"/>
</dbReference>
<dbReference type="InterPro" id="IPR021831">
    <property type="entry name" value="ParD-like"/>
</dbReference>
<accession>A0A926E8R3</accession>
<dbReference type="RefSeq" id="WP_177270907.1">
    <property type="nucleotide sequence ID" value="NZ_JACRTA010000001.1"/>
</dbReference>
<sequence length="42" mass="4913">MIVRLSSGLWNDIAAWAEEDFRSINGQVEYLLSECVKQRKKK</sequence>
<protein>
    <submittedName>
        <fullName evidence="1">Arc family DNA-binding protein</fullName>
    </submittedName>
</protein>
<comment type="caution">
    <text evidence="1">The sequence shown here is derived from an EMBL/GenBank/DDBJ whole genome shotgun (WGS) entry which is preliminary data.</text>
</comment>
<evidence type="ECO:0000313" key="2">
    <source>
        <dbReference type="Proteomes" id="UP000610862"/>
    </source>
</evidence>
<gene>
    <name evidence="1" type="ORF">H8692_03445</name>
</gene>